<comment type="caution">
    <text evidence="1">The sequence shown here is derived from an EMBL/GenBank/DDBJ whole genome shotgun (WGS) entry which is preliminary data.</text>
</comment>
<evidence type="ECO:0000313" key="2">
    <source>
        <dbReference type="Proteomes" id="UP000054988"/>
    </source>
</evidence>
<reference evidence="1 2" key="1">
    <citation type="submission" date="2015-12" db="EMBL/GenBank/DDBJ databases">
        <title>Draft genome sequence of Moniliophthora roreri, the causal agent of frosty pod rot of cacao.</title>
        <authorList>
            <person name="Aime M.C."/>
            <person name="Diaz-Valderrama J.R."/>
            <person name="Kijpornyongpan T."/>
            <person name="Phillips-Mora W."/>
        </authorList>
    </citation>
    <scope>NUCLEOTIDE SEQUENCE [LARGE SCALE GENOMIC DNA]</scope>
    <source>
        <strain evidence="1 2">MCA 2952</strain>
    </source>
</reference>
<dbReference type="Proteomes" id="UP000054988">
    <property type="component" value="Unassembled WGS sequence"/>
</dbReference>
<protein>
    <recommendedName>
        <fullName evidence="3">DDE-1 domain-containing protein</fullName>
    </recommendedName>
</protein>
<evidence type="ECO:0008006" key="3">
    <source>
        <dbReference type="Google" id="ProtNLM"/>
    </source>
</evidence>
<dbReference type="AlphaFoldDB" id="A0A0W0G3V9"/>
<accession>A0A0W0G3V9</accession>
<proteinExistence type="predicted"/>
<organism evidence="1 2">
    <name type="scientific">Moniliophthora roreri</name>
    <name type="common">Frosty pod rot fungus</name>
    <name type="synonym">Monilia roreri</name>
    <dbReference type="NCBI Taxonomy" id="221103"/>
    <lineage>
        <taxon>Eukaryota</taxon>
        <taxon>Fungi</taxon>
        <taxon>Dikarya</taxon>
        <taxon>Basidiomycota</taxon>
        <taxon>Agaricomycotina</taxon>
        <taxon>Agaricomycetes</taxon>
        <taxon>Agaricomycetidae</taxon>
        <taxon>Agaricales</taxon>
        <taxon>Marasmiineae</taxon>
        <taxon>Marasmiaceae</taxon>
        <taxon>Moniliophthora</taxon>
    </lineage>
</organism>
<name>A0A0W0G3V9_MONRR</name>
<gene>
    <name evidence="1" type="ORF">WG66_4263</name>
</gene>
<sequence length="130" mass="15146">MQLFVDEILTPYFEQKKRELNLPPMQKSLWVIDVWSVHRSDEFLSWMCKNHPTILIDFVSGGCTGVAQPLDVGINWIFKHSLKLSYYAKLIDNLLSQLKKKKPLKEGVDDSDIMLSDVVDDVARREPKRR</sequence>
<evidence type="ECO:0000313" key="1">
    <source>
        <dbReference type="EMBL" id="KTB43160.1"/>
    </source>
</evidence>
<dbReference type="EMBL" id="LATX01001242">
    <property type="protein sequence ID" value="KTB43160.1"/>
    <property type="molecule type" value="Genomic_DNA"/>
</dbReference>